<organism evidence="4 5">
    <name type="scientific">Dyella flagellata</name>
    <dbReference type="NCBI Taxonomy" id="1867833"/>
    <lineage>
        <taxon>Bacteria</taxon>
        <taxon>Pseudomonadati</taxon>
        <taxon>Pseudomonadota</taxon>
        <taxon>Gammaproteobacteria</taxon>
        <taxon>Lysobacterales</taxon>
        <taxon>Rhodanobacteraceae</taxon>
        <taxon>Dyella</taxon>
    </lineage>
</organism>
<comment type="similarity">
    <text evidence="1">Belongs to the Skp family.</text>
</comment>
<keyword evidence="2 3" id="KW-0732">Signal</keyword>
<dbReference type="EMBL" id="BSOA01000050">
    <property type="protein sequence ID" value="GLQ90745.1"/>
    <property type="molecule type" value="Genomic_DNA"/>
</dbReference>
<evidence type="ECO:0000313" key="4">
    <source>
        <dbReference type="EMBL" id="GLQ90745.1"/>
    </source>
</evidence>
<dbReference type="Gene3D" id="3.30.910.20">
    <property type="entry name" value="Skp domain"/>
    <property type="match status" value="1"/>
</dbReference>
<reference evidence="5" key="1">
    <citation type="journal article" date="2019" name="Int. J. Syst. Evol. Microbiol.">
        <title>The Global Catalogue of Microorganisms (GCM) 10K type strain sequencing project: providing services to taxonomists for standard genome sequencing and annotation.</title>
        <authorList>
            <consortium name="The Broad Institute Genomics Platform"/>
            <consortium name="The Broad Institute Genome Sequencing Center for Infectious Disease"/>
            <person name="Wu L."/>
            <person name="Ma J."/>
        </authorList>
    </citation>
    <scope>NUCLEOTIDE SEQUENCE [LARGE SCALE GENOMIC DNA]</scope>
    <source>
        <strain evidence="5">NBRC 111981</strain>
    </source>
</reference>
<accession>A0ABQ5XGB7</accession>
<keyword evidence="5" id="KW-1185">Reference proteome</keyword>
<evidence type="ECO:0008006" key="6">
    <source>
        <dbReference type="Google" id="ProtNLM"/>
    </source>
</evidence>
<evidence type="ECO:0000256" key="2">
    <source>
        <dbReference type="ARBA" id="ARBA00022729"/>
    </source>
</evidence>
<dbReference type="Pfam" id="PF03938">
    <property type="entry name" value="OmpH"/>
    <property type="match status" value="1"/>
</dbReference>
<dbReference type="InterPro" id="IPR024930">
    <property type="entry name" value="Skp_dom_sf"/>
</dbReference>
<proteinExistence type="inferred from homology"/>
<protein>
    <recommendedName>
        <fullName evidence="6">OmpH family outer membrane protein</fullName>
    </recommendedName>
</protein>
<dbReference type="PANTHER" id="PTHR35089:SF1">
    <property type="entry name" value="CHAPERONE PROTEIN SKP"/>
    <property type="match status" value="1"/>
</dbReference>
<evidence type="ECO:0000256" key="3">
    <source>
        <dbReference type="SAM" id="SignalP"/>
    </source>
</evidence>
<evidence type="ECO:0000256" key="1">
    <source>
        <dbReference type="ARBA" id="ARBA00009091"/>
    </source>
</evidence>
<feature type="chain" id="PRO_5045200365" description="OmpH family outer membrane protein" evidence="3">
    <location>
        <begin position="26"/>
        <end position="207"/>
    </location>
</feature>
<dbReference type="Proteomes" id="UP001156627">
    <property type="component" value="Unassembled WGS sequence"/>
</dbReference>
<dbReference type="InterPro" id="IPR005632">
    <property type="entry name" value="Chaperone_Skp"/>
</dbReference>
<dbReference type="PANTHER" id="PTHR35089">
    <property type="entry name" value="CHAPERONE PROTEIN SKP"/>
    <property type="match status" value="1"/>
</dbReference>
<evidence type="ECO:0000313" key="5">
    <source>
        <dbReference type="Proteomes" id="UP001156627"/>
    </source>
</evidence>
<comment type="caution">
    <text evidence="4">The sequence shown here is derived from an EMBL/GenBank/DDBJ whole genome shotgun (WGS) entry which is preliminary data.</text>
</comment>
<sequence>MRIDRTLSAVAAILLAGLPAAGAHAQSSDNGSSFGGPAISGVCFLSREAIFANAKVGQAASARLAQLTQQAQSEIDAERKPIDADVQTYRSQAASLPADQRQSREQALAQRMQKVQADQNLRARELEATRAKAMSQIGQYAQSVITAAYQSKKCGLLLDRTVVLGGNTTNDLTPVVIQGLDAKVTTISFNLEQAPANSGGVSGGGQQ</sequence>
<name>A0ABQ5XGB7_9GAMM</name>
<dbReference type="RefSeq" id="WP_284334161.1">
    <property type="nucleotide sequence ID" value="NZ_BSOA01000050.1"/>
</dbReference>
<gene>
    <name evidence="4" type="ORF">GCM10007898_43210</name>
</gene>
<dbReference type="SMART" id="SM00935">
    <property type="entry name" value="OmpH"/>
    <property type="match status" value="1"/>
</dbReference>
<dbReference type="SUPFAM" id="SSF111384">
    <property type="entry name" value="OmpH-like"/>
    <property type="match status" value="1"/>
</dbReference>
<feature type="signal peptide" evidence="3">
    <location>
        <begin position="1"/>
        <end position="25"/>
    </location>
</feature>